<dbReference type="InParanoid" id="A0A0D0AKR5"/>
<organism evidence="10 11">
    <name type="scientific">Suillus luteus UH-Slu-Lm8-n1</name>
    <dbReference type="NCBI Taxonomy" id="930992"/>
    <lineage>
        <taxon>Eukaryota</taxon>
        <taxon>Fungi</taxon>
        <taxon>Dikarya</taxon>
        <taxon>Basidiomycota</taxon>
        <taxon>Agaricomycotina</taxon>
        <taxon>Agaricomycetes</taxon>
        <taxon>Agaricomycetidae</taxon>
        <taxon>Boletales</taxon>
        <taxon>Suillineae</taxon>
        <taxon>Suillaceae</taxon>
        <taxon>Suillus</taxon>
    </lineage>
</organism>
<comment type="subcellular location">
    <subcellularLocation>
        <location evidence="1">Nucleus</location>
    </subcellularLocation>
</comment>
<dbReference type="GO" id="GO:0003700">
    <property type="term" value="F:DNA-binding transcription factor activity"/>
    <property type="evidence" value="ECO:0007669"/>
    <property type="project" value="TreeGrafter"/>
</dbReference>
<keyword evidence="4 8" id="KW-0863">Zinc-finger</keyword>
<dbReference type="PROSITE" id="PS50157">
    <property type="entry name" value="ZINC_FINGER_C2H2_2"/>
    <property type="match status" value="2"/>
</dbReference>
<evidence type="ECO:0000256" key="4">
    <source>
        <dbReference type="ARBA" id="ARBA00022771"/>
    </source>
</evidence>
<evidence type="ECO:0000259" key="9">
    <source>
        <dbReference type="PROSITE" id="PS50157"/>
    </source>
</evidence>
<dbReference type="InterPro" id="IPR036236">
    <property type="entry name" value="Znf_C2H2_sf"/>
</dbReference>
<accession>A0A0D0AKR5</accession>
<dbReference type="Proteomes" id="UP000054485">
    <property type="component" value="Unassembled WGS sequence"/>
</dbReference>
<feature type="non-terminal residue" evidence="10">
    <location>
        <position position="94"/>
    </location>
</feature>
<evidence type="ECO:0000256" key="5">
    <source>
        <dbReference type="ARBA" id="ARBA00022833"/>
    </source>
</evidence>
<gene>
    <name evidence="10" type="ORF">CY34DRAFT_97177</name>
</gene>
<protein>
    <recommendedName>
        <fullName evidence="9">C2H2-type domain-containing protein</fullName>
    </recommendedName>
</protein>
<dbReference type="Pfam" id="PF00096">
    <property type="entry name" value="zf-C2H2"/>
    <property type="match status" value="1"/>
</dbReference>
<evidence type="ECO:0000313" key="10">
    <source>
        <dbReference type="EMBL" id="KIK34867.1"/>
    </source>
</evidence>
<feature type="domain" description="C2H2-type" evidence="9">
    <location>
        <begin position="9"/>
        <end position="36"/>
    </location>
</feature>
<keyword evidence="2" id="KW-0479">Metal-binding</keyword>
<proteinExistence type="predicted"/>
<dbReference type="GO" id="GO:0000978">
    <property type="term" value="F:RNA polymerase II cis-regulatory region sequence-specific DNA binding"/>
    <property type="evidence" value="ECO:0007669"/>
    <property type="project" value="TreeGrafter"/>
</dbReference>
<dbReference type="SMART" id="SM00355">
    <property type="entry name" value="ZnF_C2H2"/>
    <property type="match status" value="3"/>
</dbReference>
<evidence type="ECO:0000256" key="1">
    <source>
        <dbReference type="ARBA" id="ARBA00004123"/>
    </source>
</evidence>
<dbReference type="SUPFAM" id="SSF57667">
    <property type="entry name" value="beta-beta-alpha zinc fingers"/>
    <property type="match status" value="2"/>
</dbReference>
<dbReference type="InterPro" id="IPR050589">
    <property type="entry name" value="Ikaros_C2H2-ZF"/>
</dbReference>
<evidence type="ECO:0000256" key="8">
    <source>
        <dbReference type="PROSITE-ProRule" id="PRU00042"/>
    </source>
</evidence>
<evidence type="ECO:0000256" key="6">
    <source>
        <dbReference type="ARBA" id="ARBA00023125"/>
    </source>
</evidence>
<feature type="domain" description="C2H2-type" evidence="9">
    <location>
        <begin position="40"/>
        <end position="69"/>
    </location>
</feature>
<keyword evidence="5" id="KW-0862">Zinc</keyword>
<dbReference type="EMBL" id="KN835693">
    <property type="protein sequence ID" value="KIK34867.1"/>
    <property type="molecule type" value="Genomic_DNA"/>
</dbReference>
<dbReference type="PANTHER" id="PTHR24404">
    <property type="entry name" value="ZINC FINGER PROTEIN"/>
    <property type="match status" value="1"/>
</dbReference>
<keyword evidence="7" id="KW-0539">Nucleus</keyword>
<dbReference type="InterPro" id="IPR013087">
    <property type="entry name" value="Znf_C2H2_type"/>
</dbReference>
<dbReference type="GO" id="GO:0006357">
    <property type="term" value="P:regulation of transcription by RNA polymerase II"/>
    <property type="evidence" value="ECO:0007669"/>
    <property type="project" value="TreeGrafter"/>
</dbReference>
<dbReference type="Gene3D" id="3.30.160.60">
    <property type="entry name" value="Classic Zinc Finger"/>
    <property type="match status" value="2"/>
</dbReference>
<evidence type="ECO:0000256" key="7">
    <source>
        <dbReference type="ARBA" id="ARBA00023242"/>
    </source>
</evidence>
<reference evidence="11" key="2">
    <citation type="submission" date="2015-01" db="EMBL/GenBank/DDBJ databases">
        <title>Evolutionary Origins and Diversification of the Mycorrhizal Mutualists.</title>
        <authorList>
            <consortium name="DOE Joint Genome Institute"/>
            <consortium name="Mycorrhizal Genomics Consortium"/>
            <person name="Kohler A."/>
            <person name="Kuo A."/>
            <person name="Nagy L.G."/>
            <person name="Floudas D."/>
            <person name="Copeland A."/>
            <person name="Barry K.W."/>
            <person name="Cichocki N."/>
            <person name="Veneault-Fourrey C."/>
            <person name="LaButti K."/>
            <person name="Lindquist E.A."/>
            <person name="Lipzen A."/>
            <person name="Lundell T."/>
            <person name="Morin E."/>
            <person name="Murat C."/>
            <person name="Riley R."/>
            <person name="Ohm R."/>
            <person name="Sun H."/>
            <person name="Tunlid A."/>
            <person name="Henrissat B."/>
            <person name="Grigoriev I.V."/>
            <person name="Hibbett D.S."/>
            <person name="Martin F."/>
        </authorList>
    </citation>
    <scope>NUCLEOTIDE SEQUENCE [LARGE SCALE GENOMIC DNA]</scope>
    <source>
        <strain evidence="11">UH-Slu-Lm8-n1</strain>
    </source>
</reference>
<evidence type="ECO:0000256" key="3">
    <source>
        <dbReference type="ARBA" id="ARBA00022737"/>
    </source>
</evidence>
<name>A0A0D0AKR5_9AGAM</name>
<dbReference type="STRING" id="930992.A0A0D0AKR5"/>
<dbReference type="OrthoDB" id="654211at2759"/>
<keyword evidence="6" id="KW-0238">DNA-binding</keyword>
<dbReference type="AlphaFoldDB" id="A0A0D0AKR5"/>
<reference evidence="10 11" key="1">
    <citation type="submission" date="2014-04" db="EMBL/GenBank/DDBJ databases">
        <authorList>
            <consortium name="DOE Joint Genome Institute"/>
            <person name="Kuo A."/>
            <person name="Ruytinx J."/>
            <person name="Rineau F."/>
            <person name="Colpaert J."/>
            <person name="Kohler A."/>
            <person name="Nagy L.G."/>
            <person name="Floudas D."/>
            <person name="Copeland A."/>
            <person name="Barry K.W."/>
            <person name="Cichocki N."/>
            <person name="Veneault-Fourrey C."/>
            <person name="LaButti K."/>
            <person name="Lindquist E.A."/>
            <person name="Lipzen A."/>
            <person name="Lundell T."/>
            <person name="Morin E."/>
            <person name="Murat C."/>
            <person name="Sun H."/>
            <person name="Tunlid A."/>
            <person name="Henrissat B."/>
            <person name="Grigoriev I.V."/>
            <person name="Hibbett D.S."/>
            <person name="Martin F."/>
            <person name="Nordberg H.P."/>
            <person name="Cantor M.N."/>
            <person name="Hua S.X."/>
        </authorList>
    </citation>
    <scope>NUCLEOTIDE SEQUENCE [LARGE SCALE GENOMIC DNA]</scope>
    <source>
        <strain evidence="10 11">UH-Slu-Lm8-n1</strain>
    </source>
</reference>
<dbReference type="HOGENOM" id="CLU_002678_42_18_1"/>
<dbReference type="GO" id="GO:0005634">
    <property type="term" value="C:nucleus"/>
    <property type="evidence" value="ECO:0007669"/>
    <property type="project" value="UniProtKB-SubCell"/>
</dbReference>
<dbReference type="PANTHER" id="PTHR24404:SF114">
    <property type="entry name" value="KLUMPFUSS, ISOFORM B-RELATED"/>
    <property type="match status" value="1"/>
</dbReference>
<evidence type="ECO:0000313" key="11">
    <source>
        <dbReference type="Proteomes" id="UP000054485"/>
    </source>
</evidence>
<keyword evidence="11" id="KW-1185">Reference proteome</keyword>
<evidence type="ECO:0000256" key="2">
    <source>
        <dbReference type="ARBA" id="ARBA00022723"/>
    </source>
</evidence>
<dbReference type="GO" id="GO:0008270">
    <property type="term" value="F:zinc ion binding"/>
    <property type="evidence" value="ECO:0007669"/>
    <property type="project" value="UniProtKB-KW"/>
</dbReference>
<dbReference type="PROSITE" id="PS00028">
    <property type="entry name" value="ZINC_FINGER_C2H2_1"/>
    <property type="match status" value="1"/>
</dbReference>
<sequence>MTHSLQAPVNCHICNKAIGRKSDLPRHVRTHFKDNEAFMHACPFPNCAYKTIQKTNLKTHIRTHTGELSHWCPECPFATTDQASMTRHRKNLHG</sequence>
<keyword evidence="3" id="KW-0677">Repeat</keyword>